<proteinExistence type="inferred from homology"/>
<dbReference type="SUPFAM" id="SSF143631">
    <property type="entry name" value="ApbE-like"/>
    <property type="match status" value="1"/>
</dbReference>
<evidence type="ECO:0000313" key="15">
    <source>
        <dbReference type="Proteomes" id="UP000744555"/>
    </source>
</evidence>
<evidence type="ECO:0000256" key="11">
    <source>
        <dbReference type="ARBA" id="ARBA00048540"/>
    </source>
</evidence>
<evidence type="ECO:0000256" key="6">
    <source>
        <dbReference type="ARBA" id="ARBA00022679"/>
    </source>
</evidence>
<evidence type="ECO:0000256" key="1">
    <source>
        <dbReference type="ARBA" id="ARBA00001946"/>
    </source>
</evidence>
<evidence type="ECO:0000256" key="4">
    <source>
        <dbReference type="ARBA" id="ARBA00016337"/>
    </source>
</evidence>
<dbReference type="Pfam" id="PF02424">
    <property type="entry name" value="ApbE"/>
    <property type="match status" value="1"/>
</dbReference>
<comment type="function">
    <text evidence="13">Flavin transferase that catalyzes the transfer of the FMN moiety of FAD and its covalent binding to the hydroxyl group of a threonine residue in a target flavoprotein.</text>
</comment>
<keyword evidence="8 12" id="KW-0274">FAD</keyword>
<keyword evidence="6 12" id="KW-0808">Transferase</keyword>
<evidence type="ECO:0000256" key="13">
    <source>
        <dbReference type="RuleBase" id="RU363002"/>
    </source>
</evidence>
<keyword evidence="9 12" id="KW-0460">Magnesium</keyword>
<gene>
    <name evidence="14" type="ORF">A9179_13900</name>
</gene>
<keyword evidence="13" id="KW-0449">Lipoprotein</keyword>
<dbReference type="InterPro" id="IPR024932">
    <property type="entry name" value="ApbE"/>
</dbReference>
<evidence type="ECO:0000256" key="9">
    <source>
        <dbReference type="ARBA" id="ARBA00022842"/>
    </source>
</evidence>
<evidence type="ECO:0000256" key="10">
    <source>
        <dbReference type="ARBA" id="ARBA00031306"/>
    </source>
</evidence>
<keyword evidence="15" id="KW-1185">Reference proteome</keyword>
<comment type="cofactor">
    <cofactor evidence="1 13">
        <name>Mg(2+)</name>
        <dbReference type="ChEBI" id="CHEBI:18420"/>
    </cofactor>
</comment>
<comment type="catalytic activity">
    <reaction evidence="11 12 13">
        <text>L-threonyl-[protein] + FAD = FMN-L-threonyl-[protein] + AMP + H(+)</text>
        <dbReference type="Rhea" id="RHEA:36847"/>
        <dbReference type="Rhea" id="RHEA-COMP:11060"/>
        <dbReference type="Rhea" id="RHEA-COMP:11061"/>
        <dbReference type="ChEBI" id="CHEBI:15378"/>
        <dbReference type="ChEBI" id="CHEBI:30013"/>
        <dbReference type="ChEBI" id="CHEBI:57692"/>
        <dbReference type="ChEBI" id="CHEBI:74257"/>
        <dbReference type="ChEBI" id="CHEBI:456215"/>
        <dbReference type="EC" id="2.7.1.180"/>
    </reaction>
</comment>
<keyword evidence="13" id="KW-0732">Signal</keyword>
<keyword evidence="5 12" id="KW-0285">Flavoprotein</keyword>
<feature type="chain" id="PRO_5045011504" description="FAD:protein FMN transferase" evidence="13">
    <location>
        <begin position="20"/>
        <end position="337"/>
    </location>
</feature>
<evidence type="ECO:0000256" key="8">
    <source>
        <dbReference type="ARBA" id="ARBA00022827"/>
    </source>
</evidence>
<comment type="caution">
    <text evidence="14">The sequence shown here is derived from an EMBL/GenBank/DDBJ whole genome shotgun (WGS) entry which is preliminary data.</text>
</comment>
<keyword evidence="7 12" id="KW-0479">Metal-binding</keyword>
<dbReference type="InterPro" id="IPR003374">
    <property type="entry name" value="ApbE-like_sf"/>
</dbReference>
<dbReference type="PROSITE" id="PS51257">
    <property type="entry name" value="PROKAR_LIPOPROTEIN"/>
    <property type="match status" value="1"/>
</dbReference>
<comment type="subcellular location">
    <subcellularLocation>
        <location evidence="13">Cell inner membrane</location>
        <topology evidence="13">Lipid-anchor</topology>
        <orientation evidence="13">Periplasmic side</orientation>
    </subcellularLocation>
</comment>
<accession>A0ABR7S2L1</accession>
<name>A0ABR7S2L1_AQUAC</name>
<keyword evidence="13" id="KW-1003">Cell membrane</keyword>
<evidence type="ECO:0000313" key="14">
    <source>
        <dbReference type="EMBL" id="MBC9251364.1"/>
    </source>
</evidence>
<evidence type="ECO:0000256" key="5">
    <source>
        <dbReference type="ARBA" id="ARBA00022630"/>
    </source>
</evidence>
<organism evidence="14 15">
    <name type="scientific">Aquipseudomonas alcaligenes</name>
    <name type="common">Pseudomonas alcaligenes</name>
    <dbReference type="NCBI Taxonomy" id="43263"/>
    <lineage>
        <taxon>Bacteria</taxon>
        <taxon>Pseudomonadati</taxon>
        <taxon>Pseudomonadota</taxon>
        <taxon>Gammaproteobacteria</taxon>
        <taxon>Pseudomonadales</taxon>
        <taxon>Pseudomonadaceae</taxon>
        <taxon>Aquipseudomonas</taxon>
    </lineage>
</organism>
<keyword evidence="13" id="KW-0472">Membrane</keyword>
<dbReference type="Proteomes" id="UP000744555">
    <property type="component" value="Unassembled WGS sequence"/>
</dbReference>
<dbReference type="PIRSF" id="PIRSF006268">
    <property type="entry name" value="ApbE"/>
    <property type="match status" value="1"/>
</dbReference>
<dbReference type="EMBL" id="LZEU01000001">
    <property type="protein sequence ID" value="MBC9251364.1"/>
    <property type="molecule type" value="Genomic_DNA"/>
</dbReference>
<keyword evidence="13" id="KW-0997">Cell inner membrane</keyword>
<comment type="similarity">
    <text evidence="2 12 13">Belongs to the ApbE family.</text>
</comment>
<evidence type="ECO:0000256" key="3">
    <source>
        <dbReference type="ARBA" id="ARBA00011955"/>
    </source>
</evidence>
<protein>
    <recommendedName>
        <fullName evidence="4 12">FAD:protein FMN transferase</fullName>
        <ecNumber evidence="3 12">2.7.1.180</ecNumber>
    </recommendedName>
    <alternativeName>
        <fullName evidence="10 12">Flavin transferase</fullName>
    </alternativeName>
</protein>
<dbReference type="PANTHER" id="PTHR30040:SF2">
    <property type="entry name" value="FAD:PROTEIN FMN TRANSFERASE"/>
    <property type="match status" value="1"/>
</dbReference>
<sequence length="337" mass="36220">MAGLARYLFLLLISALLSACDAPVEEFGGPTMGSHYSLKYVAGATTPAQPEVRRAVEGILAEVDQQMSTWRVDSDVSRFNLLPAGSCQAMPAPVLQLVRFGEQLAQASDGAFDLTLQPLLDLWGFGAQSRSARVPSAEQIAAARANTGYQHLRIEGERLCKDVTVQLDLDSIAAGYAVDRIGARLAELGIDSYLLNVTGELKVRGRKPDGSAWRVALEVPRDDRQVAQQVLELDGQGVSTSGDYRNYFEQDGQRYSHTFDPHSGAPVRHDLAAVTVIDPSALRADGLSTLLMVLGPERGLAYAEQAGIAALFVRRSGQVFVSQPSSAFARQFGAAGQ</sequence>
<dbReference type="EC" id="2.7.1.180" evidence="3 12"/>
<evidence type="ECO:0000256" key="7">
    <source>
        <dbReference type="ARBA" id="ARBA00022723"/>
    </source>
</evidence>
<evidence type="ECO:0000256" key="2">
    <source>
        <dbReference type="ARBA" id="ARBA00008282"/>
    </source>
</evidence>
<evidence type="ECO:0000256" key="12">
    <source>
        <dbReference type="PIRNR" id="PIRNR006268"/>
    </source>
</evidence>
<reference evidence="14 15" key="1">
    <citation type="submission" date="2016-06" db="EMBL/GenBank/DDBJ databases">
        <authorList>
            <person name="Ramos C."/>
            <person name="Pintado A."/>
            <person name="Crespo-Gomez J.I."/>
        </authorList>
    </citation>
    <scope>NUCLEOTIDE SEQUENCE [LARGE SCALE GENOMIC DNA]</scope>
    <source>
        <strain evidence="14 15">AVO110</strain>
    </source>
</reference>
<dbReference type="Gene3D" id="3.10.520.10">
    <property type="entry name" value="ApbE-like domains"/>
    <property type="match status" value="1"/>
</dbReference>
<dbReference type="PANTHER" id="PTHR30040">
    <property type="entry name" value="THIAMINE BIOSYNTHESIS LIPOPROTEIN APBE"/>
    <property type="match status" value="1"/>
</dbReference>
<feature type="signal peptide" evidence="13">
    <location>
        <begin position="1"/>
        <end position="19"/>
    </location>
</feature>